<evidence type="ECO:0008006" key="3">
    <source>
        <dbReference type="Google" id="ProtNLM"/>
    </source>
</evidence>
<evidence type="ECO:0000313" key="1">
    <source>
        <dbReference type="EMBL" id="QIM54788.1"/>
    </source>
</evidence>
<protein>
    <recommendedName>
        <fullName evidence="3">Electron transfer flavoprotein alpha subunit C-terminal domain-containing protein</fullName>
    </recommendedName>
</protein>
<dbReference type="PANTHER" id="PTHR43153:SF1">
    <property type="entry name" value="ELECTRON TRANSFER FLAVOPROTEIN SUBUNIT ALPHA, MITOCHONDRIAL"/>
    <property type="match status" value="1"/>
</dbReference>
<dbReference type="PANTHER" id="PTHR43153">
    <property type="entry name" value="ELECTRON TRANSFER FLAVOPROTEIN ALPHA"/>
    <property type="match status" value="1"/>
</dbReference>
<dbReference type="GO" id="GO:0009055">
    <property type="term" value="F:electron transfer activity"/>
    <property type="evidence" value="ECO:0007669"/>
    <property type="project" value="InterPro"/>
</dbReference>
<dbReference type="InterPro" id="IPR029035">
    <property type="entry name" value="DHS-like_NAD/FAD-binding_dom"/>
</dbReference>
<dbReference type="GO" id="GO:0033539">
    <property type="term" value="P:fatty acid beta-oxidation using acyl-CoA dehydrogenase"/>
    <property type="evidence" value="ECO:0007669"/>
    <property type="project" value="TreeGrafter"/>
</dbReference>
<proteinExistence type="predicted"/>
<dbReference type="GO" id="GO:0050660">
    <property type="term" value="F:flavin adenine dinucleotide binding"/>
    <property type="evidence" value="ECO:0007669"/>
    <property type="project" value="InterPro"/>
</dbReference>
<evidence type="ECO:0000313" key="2">
    <source>
        <dbReference type="Proteomes" id="UP000503162"/>
    </source>
</evidence>
<name>A0A6G8IP47_9BURK</name>
<dbReference type="EMBL" id="CP049989">
    <property type="protein sequence ID" value="QIM54788.1"/>
    <property type="molecule type" value="Genomic_DNA"/>
</dbReference>
<dbReference type="Proteomes" id="UP000503162">
    <property type="component" value="Chromosome"/>
</dbReference>
<dbReference type="InterPro" id="IPR001308">
    <property type="entry name" value="ETF_a/FixB"/>
</dbReference>
<dbReference type="AlphaFoldDB" id="A0A6G8IP47"/>
<dbReference type="KEGG" id="hcz:G9Q37_13990"/>
<reference evidence="1 2" key="1">
    <citation type="submission" date="2020-03" db="EMBL/GenBank/DDBJ databases">
        <title>Hydrogenophaga sp. nov. isolated from cyanobacterial mat.</title>
        <authorList>
            <person name="Thorat V."/>
            <person name="Kirdat K."/>
            <person name="Tiwarekar B."/>
            <person name="Costa E.D."/>
            <person name="Yadav A."/>
        </authorList>
    </citation>
    <scope>NUCLEOTIDE SEQUENCE [LARGE SCALE GENOMIC DNA]</scope>
    <source>
        <strain evidence="1 2">BA0156</strain>
    </source>
</reference>
<organism evidence="1 2">
    <name type="scientific">Hydrogenophaga crocea</name>
    <dbReference type="NCBI Taxonomy" id="2716225"/>
    <lineage>
        <taxon>Bacteria</taxon>
        <taxon>Pseudomonadati</taxon>
        <taxon>Pseudomonadota</taxon>
        <taxon>Betaproteobacteria</taxon>
        <taxon>Burkholderiales</taxon>
        <taxon>Comamonadaceae</taxon>
        <taxon>Hydrogenophaga</taxon>
    </lineage>
</organism>
<accession>A0A6G8IP47</accession>
<keyword evidence="2" id="KW-1185">Reference proteome</keyword>
<dbReference type="SUPFAM" id="SSF52467">
    <property type="entry name" value="DHS-like NAD/FAD-binding domain"/>
    <property type="match status" value="1"/>
</dbReference>
<dbReference type="Gene3D" id="3.40.50.1220">
    <property type="entry name" value="TPP-binding domain"/>
    <property type="match status" value="1"/>
</dbReference>
<sequence length="78" mass="8383">MASMNPTYSALLPRLPIVAPQLYIAAGISGVIQRLAGMKDSNVIMAIKKDPMAPNFSVADYGLGADFFETLPKLDKAR</sequence>
<gene>
    <name evidence="1" type="ORF">G9Q37_13990</name>
</gene>